<dbReference type="STRING" id="675864.SAMN04489747_2043"/>
<dbReference type="PIRSF" id="PIRSF002741">
    <property type="entry name" value="MppA"/>
    <property type="match status" value="1"/>
</dbReference>
<dbReference type="SUPFAM" id="SSF53850">
    <property type="entry name" value="Periplasmic binding protein-like II"/>
    <property type="match status" value="1"/>
</dbReference>
<evidence type="ECO:0000259" key="3">
    <source>
        <dbReference type="Pfam" id="PF00496"/>
    </source>
</evidence>
<dbReference type="PANTHER" id="PTHR30290:SF65">
    <property type="entry name" value="MONOACYL PHOSPHATIDYLINOSITOL TETRAMANNOSIDE-BINDING PROTEIN LPQW-RELATED"/>
    <property type="match status" value="1"/>
</dbReference>
<keyword evidence="5" id="KW-1185">Reference proteome</keyword>
<dbReference type="GO" id="GO:1904680">
    <property type="term" value="F:peptide transmembrane transporter activity"/>
    <property type="evidence" value="ECO:0007669"/>
    <property type="project" value="TreeGrafter"/>
</dbReference>
<feature type="signal peptide" evidence="2">
    <location>
        <begin position="1"/>
        <end position="20"/>
    </location>
</feature>
<dbReference type="Gene3D" id="3.90.76.10">
    <property type="entry name" value="Dipeptide-binding Protein, Domain 1"/>
    <property type="match status" value="1"/>
</dbReference>
<evidence type="ECO:0000256" key="1">
    <source>
        <dbReference type="SAM" id="MobiDB-lite"/>
    </source>
</evidence>
<dbReference type="CDD" id="cd08501">
    <property type="entry name" value="PBP2_Lpqw"/>
    <property type="match status" value="1"/>
</dbReference>
<dbReference type="PROSITE" id="PS51257">
    <property type="entry name" value="PROKAR_LIPOPROTEIN"/>
    <property type="match status" value="1"/>
</dbReference>
<dbReference type="GO" id="GO:0015833">
    <property type="term" value="P:peptide transport"/>
    <property type="evidence" value="ECO:0007669"/>
    <property type="project" value="TreeGrafter"/>
</dbReference>
<dbReference type="Pfam" id="PF00496">
    <property type="entry name" value="SBP_bac_5"/>
    <property type="match status" value="1"/>
</dbReference>
<dbReference type="InterPro" id="IPR039424">
    <property type="entry name" value="SBP_5"/>
</dbReference>
<proteinExistence type="predicted"/>
<gene>
    <name evidence="4" type="ORF">SAMN04489747_2043</name>
</gene>
<dbReference type="InterPro" id="IPR000914">
    <property type="entry name" value="SBP_5_dom"/>
</dbReference>
<dbReference type="Proteomes" id="UP000198546">
    <property type="component" value="Chromosome i"/>
</dbReference>
<dbReference type="Gene3D" id="3.40.190.10">
    <property type="entry name" value="Periplasmic binding protein-like II"/>
    <property type="match status" value="1"/>
</dbReference>
<keyword evidence="2" id="KW-0732">Signal</keyword>
<feature type="chain" id="PRO_5038894292" evidence="2">
    <location>
        <begin position="21"/>
        <end position="562"/>
    </location>
</feature>
<dbReference type="Gene3D" id="3.10.105.10">
    <property type="entry name" value="Dipeptide-binding Protein, Domain 3"/>
    <property type="match status" value="1"/>
</dbReference>
<organism evidence="4 5">
    <name type="scientific">Auraticoccus monumenti</name>
    <dbReference type="NCBI Taxonomy" id="675864"/>
    <lineage>
        <taxon>Bacteria</taxon>
        <taxon>Bacillati</taxon>
        <taxon>Actinomycetota</taxon>
        <taxon>Actinomycetes</taxon>
        <taxon>Propionibacteriales</taxon>
        <taxon>Propionibacteriaceae</taxon>
        <taxon>Auraticoccus</taxon>
    </lineage>
</organism>
<name>A0A1G6YLW1_9ACTN</name>
<evidence type="ECO:0000313" key="5">
    <source>
        <dbReference type="Proteomes" id="UP000198546"/>
    </source>
</evidence>
<dbReference type="GO" id="GO:0042597">
    <property type="term" value="C:periplasmic space"/>
    <property type="evidence" value="ECO:0007669"/>
    <property type="project" value="UniProtKB-ARBA"/>
</dbReference>
<protein>
    <submittedName>
        <fullName evidence="4">Peptide/nickel transport system substrate-binding protein</fullName>
    </submittedName>
</protein>
<dbReference type="GO" id="GO:0043190">
    <property type="term" value="C:ATP-binding cassette (ABC) transporter complex"/>
    <property type="evidence" value="ECO:0007669"/>
    <property type="project" value="InterPro"/>
</dbReference>
<sequence>MKPRKLLALPVLSAMLLMGACGSTEPPAPGDDPGPGDQGSEIGAVDINAQPRDQLAQGGTLRLPITEFVYWNPFNVNGNEATYADLSTGMFPNLFVVGDSGEPEPNPLYLESAELTSEDPTVVNFKLNPAAVWNDGTPLAVEDFEAMWKACNGENEEFQCATTQGYDQIESIEQGETEQDVVVSFSGPYPDWTQPFSGLFKAESMADPETFNEGWEDVTEIGDWMSGPFEVGDFDATQQVLTLVPNDTWWGEAPLLDEIVVRVISADATANAYVNGELDAFEVGIDPDAFQKATAYAEGEVRSALGPNFRHFTFNTEAGNLADQEVRQAIAMGLDRGSIGESDLAGVDVPVEPLNNNIFLASQEQFVDMAELTGITYDPAAAMEKLEAAGWTLPEGGTIREKDGEPLEVDFTQIVGVPVSENEARQAQSQLAEIGIQVNIVDATQDNWIDRLTAGEFEILAFSWIGTPYPYQFRQIYVTGGESNFGNLSNERIDELADLVDTTVDPAERTTLANEAAQLMWEEVSTLPLYQRPEIVAAKANLANYGAFGLNTQEWENVGYMQ</sequence>
<reference evidence="4 5" key="1">
    <citation type="submission" date="2016-10" db="EMBL/GenBank/DDBJ databases">
        <authorList>
            <person name="de Groot N.N."/>
        </authorList>
    </citation>
    <scope>NUCLEOTIDE SEQUENCE [LARGE SCALE GENOMIC DNA]</scope>
    <source>
        <strain evidence="4 5">MON 2.2</strain>
    </source>
</reference>
<evidence type="ECO:0000256" key="2">
    <source>
        <dbReference type="SAM" id="SignalP"/>
    </source>
</evidence>
<dbReference type="InterPro" id="IPR030678">
    <property type="entry name" value="Peptide/Ni-bd"/>
</dbReference>
<evidence type="ECO:0000313" key="4">
    <source>
        <dbReference type="EMBL" id="SDD91320.1"/>
    </source>
</evidence>
<accession>A0A1G6YLW1</accession>
<dbReference type="AlphaFoldDB" id="A0A1G6YLW1"/>
<feature type="region of interest" description="Disordered" evidence="1">
    <location>
        <begin position="22"/>
        <end position="43"/>
    </location>
</feature>
<feature type="domain" description="Solute-binding protein family 5" evidence="3">
    <location>
        <begin position="104"/>
        <end position="482"/>
    </location>
</feature>
<dbReference type="EMBL" id="LT629688">
    <property type="protein sequence ID" value="SDD91320.1"/>
    <property type="molecule type" value="Genomic_DNA"/>
</dbReference>
<dbReference type="PANTHER" id="PTHR30290">
    <property type="entry name" value="PERIPLASMIC BINDING COMPONENT OF ABC TRANSPORTER"/>
    <property type="match status" value="1"/>
</dbReference>